<evidence type="ECO:0000256" key="2">
    <source>
        <dbReference type="ARBA" id="ARBA00022806"/>
    </source>
</evidence>
<evidence type="ECO:0000256" key="3">
    <source>
        <dbReference type="ARBA" id="ARBA00023204"/>
    </source>
</evidence>
<evidence type="ECO:0000256" key="1">
    <source>
        <dbReference type="ARBA" id="ARBA00022763"/>
    </source>
</evidence>
<evidence type="ECO:0000313" key="5">
    <source>
        <dbReference type="EMBL" id="SNS38633.1"/>
    </source>
</evidence>
<keyword evidence="6" id="KW-1185">Reference proteome</keyword>
<keyword evidence="3" id="KW-0234">DNA repair</keyword>
<evidence type="ECO:0000313" key="6">
    <source>
        <dbReference type="Proteomes" id="UP000198282"/>
    </source>
</evidence>
<evidence type="ECO:0000259" key="4">
    <source>
        <dbReference type="Pfam" id="PF12705"/>
    </source>
</evidence>
<dbReference type="Pfam" id="PF12705">
    <property type="entry name" value="PDDEXK_1"/>
    <property type="match status" value="1"/>
</dbReference>
<gene>
    <name evidence="5" type="ORF">SAMN05216276_1008181</name>
</gene>
<dbReference type="RefSeq" id="WP_089207172.1">
    <property type="nucleotide sequence ID" value="NZ_FZOD01000008.1"/>
</dbReference>
<keyword evidence="2" id="KW-0347">Helicase</keyword>
<protein>
    <submittedName>
        <fullName evidence="5">PD-(D/E)XK nuclease superfamily protein</fullName>
    </submittedName>
</protein>
<dbReference type="GO" id="GO:0006281">
    <property type="term" value="P:DNA repair"/>
    <property type="evidence" value="ECO:0007669"/>
    <property type="project" value="UniProtKB-KW"/>
</dbReference>
<dbReference type="InterPro" id="IPR038726">
    <property type="entry name" value="PDDEXK_AddAB-type"/>
</dbReference>
<keyword evidence="2" id="KW-0067">ATP-binding</keyword>
<keyword evidence="2" id="KW-0378">Hydrolase</keyword>
<dbReference type="EMBL" id="FZOD01000008">
    <property type="protein sequence ID" value="SNS38633.1"/>
    <property type="molecule type" value="Genomic_DNA"/>
</dbReference>
<proteinExistence type="predicted"/>
<dbReference type="AlphaFoldDB" id="A0A239E3R8"/>
<keyword evidence="2" id="KW-0547">Nucleotide-binding</keyword>
<reference evidence="5 6" key="1">
    <citation type="submission" date="2017-06" db="EMBL/GenBank/DDBJ databases">
        <authorList>
            <person name="Kim H.J."/>
            <person name="Triplett B.A."/>
        </authorList>
    </citation>
    <scope>NUCLEOTIDE SEQUENCE [LARGE SCALE GENOMIC DNA]</scope>
    <source>
        <strain evidence="5 6">CGMCC 4.2132</strain>
    </source>
</reference>
<dbReference type="Proteomes" id="UP000198282">
    <property type="component" value="Unassembled WGS sequence"/>
</dbReference>
<accession>A0A239E3R8</accession>
<organism evidence="5 6">
    <name type="scientific">Streptosporangium subroseum</name>
    <dbReference type="NCBI Taxonomy" id="106412"/>
    <lineage>
        <taxon>Bacteria</taxon>
        <taxon>Bacillati</taxon>
        <taxon>Actinomycetota</taxon>
        <taxon>Actinomycetes</taxon>
        <taxon>Streptosporangiales</taxon>
        <taxon>Streptosporangiaceae</taxon>
        <taxon>Streptosporangium</taxon>
    </lineage>
</organism>
<feature type="domain" description="PD-(D/E)XK endonuclease-like" evidence="4">
    <location>
        <begin position="5"/>
        <end position="93"/>
    </location>
</feature>
<dbReference type="GO" id="GO:0004386">
    <property type="term" value="F:helicase activity"/>
    <property type="evidence" value="ECO:0007669"/>
    <property type="project" value="UniProtKB-KW"/>
</dbReference>
<keyword evidence="1" id="KW-0227">DNA damage</keyword>
<name>A0A239E3R8_9ACTN</name>
<sequence>MSRRTSVSRVTSISRCGTAYELERKLRVPVLPAAWLSQGTAIHDAADAWEKFDRQMSIPEAQAVFGAVWTAEIAKNDVAEPDRDKWLVGGARRSTPT</sequence>